<proteinExistence type="evidence at transcript level"/>
<evidence type="ECO:0000256" key="1">
    <source>
        <dbReference type="ARBA" id="ARBA00009744"/>
    </source>
</evidence>
<dbReference type="PANTHER" id="PTHR31213:SF157">
    <property type="entry name" value="MAJOR ALLERGEN MAL D 1-LIKE"/>
    <property type="match status" value="1"/>
</dbReference>
<comment type="similarity">
    <text evidence="1">Belongs to the BetVI family.</text>
</comment>
<dbReference type="CDD" id="cd07816">
    <property type="entry name" value="Bet_v1-like"/>
    <property type="match status" value="1"/>
</dbReference>
<feature type="domain" description="Bet v I/Major latex protein" evidence="2">
    <location>
        <begin position="1"/>
        <end position="154"/>
    </location>
</feature>
<dbReference type="GO" id="GO:0004864">
    <property type="term" value="F:protein phosphatase inhibitor activity"/>
    <property type="evidence" value="ECO:0007669"/>
    <property type="project" value="InterPro"/>
</dbReference>
<dbReference type="GO" id="GO:0006952">
    <property type="term" value="P:defense response"/>
    <property type="evidence" value="ECO:0007669"/>
    <property type="project" value="InterPro"/>
</dbReference>
<dbReference type="InterPro" id="IPR000916">
    <property type="entry name" value="Bet_v_I/MLP"/>
</dbReference>
<evidence type="ECO:0000259" key="2">
    <source>
        <dbReference type="Pfam" id="PF00407"/>
    </source>
</evidence>
<dbReference type="SUPFAM" id="SSF55961">
    <property type="entry name" value="Bet v1-like"/>
    <property type="match status" value="1"/>
</dbReference>
<evidence type="ECO:0000313" key="3">
    <source>
        <dbReference type="EMBL" id="ACH63224.1"/>
    </source>
</evidence>
<dbReference type="GO" id="GO:0009738">
    <property type="term" value="P:abscisic acid-activated signaling pathway"/>
    <property type="evidence" value="ECO:0007669"/>
    <property type="project" value="InterPro"/>
</dbReference>
<dbReference type="FunFam" id="3.30.530.20:FF:000007">
    <property type="entry name" value="Major pollen allergen Bet v 1-A"/>
    <property type="match status" value="1"/>
</dbReference>
<organism evidence="3">
    <name type="scientific">Rheum australe</name>
    <name type="common">Himalayan rhubarb</name>
    <name type="synonym">Rheum emodi</name>
    <dbReference type="NCBI Taxonomy" id="284363"/>
    <lineage>
        <taxon>Eukaryota</taxon>
        <taxon>Viridiplantae</taxon>
        <taxon>Streptophyta</taxon>
        <taxon>Embryophyta</taxon>
        <taxon>Tracheophyta</taxon>
        <taxon>Spermatophyta</taxon>
        <taxon>Magnoliopsida</taxon>
        <taxon>eudicotyledons</taxon>
        <taxon>Gunneridae</taxon>
        <taxon>Pentapetalae</taxon>
        <taxon>Caryophyllales</taxon>
        <taxon>Polygonaceae</taxon>
        <taxon>Polygonoideae</taxon>
        <taxon>Rumiceae</taxon>
        <taxon>Rheum</taxon>
    </lineage>
</organism>
<dbReference type="EMBL" id="EU931221">
    <property type="protein sequence ID" value="ACH63224.1"/>
    <property type="molecule type" value="mRNA"/>
</dbReference>
<dbReference type="AlphaFoldDB" id="B5M1X5"/>
<dbReference type="GO" id="GO:0005634">
    <property type="term" value="C:nucleus"/>
    <property type="evidence" value="ECO:0007669"/>
    <property type="project" value="TreeGrafter"/>
</dbReference>
<reference evidence="3" key="1">
    <citation type="submission" date="2008-07" db="EMBL/GenBank/DDBJ databases">
        <authorList>
            <person name="Ghawana S."/>
            <person name="Kumar S."/>
            <person name="Ahuja P.S."/>
        </authorList>
    </citation>
    <scope>NUCLEOTIDE SEQUENCE</scope>
</reference>
<protein>
    <submittedName>
        <fullName evidence="3">Pathogenesis-related protein 10</fullName>
    </submittedName>
</protein>
<accession>B5M1X5</accession>
<dbReference type="PRINTS" id="PR00634">
    <property type="entry name" value="BETALLERGEN"/>
</dbReference>
<dbReference type="PANTHER" id="PTHR31213">
    <property type="entry name" value="OS08G0374000 PROTEIN-RELATED"/>
    <property type="match status" value="1"/>
</dbReference>
<dbReference type="Pfam" id="PF00407">
    <property type="entry name" value="Bet_v_1"/>
    <property type="match status" value="1"/>
</dbReference>
<dbReference type="Gene3D" id="3.30.530.20">
    <property type="match status" value="1"/>
</dbReference>
<dbReference type="InterPro" id="IPR023393">
    <property type="entry name" value="START-like_dom_sf"/>
</dbReference>
<sequence>MGVQSYSQEISSPVAPGRLFKALCLDSHNFLPKLVPETFKSVEFVHGDCVAVGAVKQINFSEGTTFKSVKHRVDELDVDKFYYKYTVTEGDVLGDKVEYVVNEVKFVASGSGSGCSFSNHYHSKEGAVLDEEKIKYGHEKLKGLFKKVEEYLVANPEVYA</sequence>
<dbReference type="InterPro" id="IPR024949">
    <property type="entry name" value="Bet_v_I_allergen"/>
</dbReference>
<name>B5M1X5_RHEAU</name>
<dbReference type="GO" id="GO:0005737">
    <property type="term" value="C:cytoplasm"/>
    <property type="evidence" value="ECO:0007669"/>
    <property type="project" value="TreeGrafter"/>
</dbReference>
<dbReference type="GO" id="GO:0010427">
    <property type="term" value="F:abscisic acid binding"/>
    <property type="evidence" value="ECO:0007669"/>
    <property type="project" value="InterPro"/>
</dbReference>
<dbReference type="GO" id="GO:0038023">
    <property type="term" value="F:signaling receptor activity"/>
    <property type="evidence" value="ECO:0007669"/>
    <property type="project" value="InterPro"/>
</dbReference>
<dbReference type="InterPro" id="IPR050279">
    <property type="entry name" value="Plant_def-hormone_signal"/>
</dbReference>